<comment type="catalytic activity">
    <reaction evidence="1">
        <text>2-phosphoglycolate + H2O = glycolate + phosphate</text>
        <dbReference type="Rhea" id="RHEA:14369"/>
        <dbReference type="ChEBI" id="CHEBI:15377"/>
        <dbReference type="ChEBI" id="CHEBI:29805"/>
        <dbReference type="ChEBI" id="CHEBI:43474"/>
        <dbReference type="ChEBI" id="CHEBI:58033"/>
        <dbReference type="EC" id="3.1.3.18"/>
    </reaction>
</comment>
<dbReference type="InterPro" id="IPR036412">
    <property type="entry name" value="HAD-like_sf"/>
</dbReference>
<dbReference type="InterPro" id="IPR050155">
    <property type="entry name" value="HAD-like_hydrolase_sf"/>
</dbReference>
<comment type="similarity">
    <text evidence="4">Belongs to the HAD-like hydrolase superfamily. CbbY/CbbZ/Gph/YieH family.</text>
</comment>
<organism evidence="8 9">
    <name type="scientific">Pseudomonas synxantha</name>
    <dbReference type="NCBI Taxonomy" id="47883"/>
    <lineage>
        <taxon>Bacteria</taxon>
        <taxon>Pseudomonadati</taxon>
        <taxon>Pseudomonadota</taxon>
        <taxon>Gammaproteobacteria</taxon>
        <taxon>Pseudomonadales</taxon>
        <taxon>Pseudomonadaceae</taxon>
        <taxon>Pseudomonas</taxon>
    </lineage>
</organism>
<keyword evidence="7" id="KW-0119">Carbohydrate metabolism</keyword>
<proteinExistence type="inferred from homology"/>
<name>A0AAX3IE96_9PSED</name>
<dbReference type="Proteomes" id="UP000306562">
    <property type="component" value="Chromosome"/>
</dbReference>
<dbReference type="EC" id="3.1.3.18" evidence="5"/>
<dbReference type="InterPro" id="IPR041492">
    <property type="entry name" value="HAD_2"/>
</dbReference>
<dbReference type="SUPFAM" id="SSF56784">
    <property type="entry name" value="HAD-like"/>
    <property type="match status" value="1"/>
</dbReference>
<dbReference type="InterPro" id="IPR023214">
    <property type="entry name" value="HAD_sf"/>
</dbReference>
<evidence type="ECO:0000256" key="6">
    <source>
        <dbReference type="ARBA" id="ARBA00022723"/>
    </source>
</evidence>
<reference evidence="8 9" key="1">
    <citation type="submission" date="2019-05" db="EMBL/GenBank/DDBJ databases">
        <authorList>
            <consortium name="Pathogen Informatics"/>
        </authorList>
    </citation>
    <scope>NUCLEOTIDE SEQUENCE [LARGE SCALE GENOMIC DNA]</scope>
    <source>
        <strain evidence="8 9">NCTC10696</strain>
    </source>
</reference>
<evidence type="ECO:0000313" key="9">
    <source>
        <dbReference type="Proteomes" id="UP000306562"/>
    </source>
</evidence>
<evidence type="ECO:0000256" key="2">
    <source>
        <dbReference type="ARBA" id="ARBA00001946"/>
    </source>
</evidence>
<dbReference type="Gene3D" id="1.10.150.240">
    <property type="entry name" value="Putative phosphatase, domain 2"/>
    <property type="match status" value="1"/>
</dbReference>
<dbReference type="GO" id="GO:0005829">
    <property type="term" value="C:cytosol"/>
    <property type="evidence" value="ECO:0007669"/>
    <property type="project" value="TreeGrafter"/>
</dbReference>
<dbReference type="GO" id="GO:0006281">
    <property type="term" value="P:DNA repair"/>
    <property type="evidence" value="ECO:0007669"/>
    <property type="project" value="TreeGrafter"/>
</dbReference>
<evidence type="ECO:0000256" key="7">
    <source>
        <dbReference type="ARBA" id="ARBA00023277"/>
    </source>
</evidence>
<dbReference type="GeneID" id="61829676"/>
<dbReference type="SFLD" id="SFLDS00003">
    <property type="entry name" value="Haloacid_Dehalogenase"/>
    <property type="match status" value="1"/>
</dbReference>
<dbReference type="Gene3D" id="3.40.50.1000">
    <property type="entry name" value="HAD superfamily/HAD-like"/>
    <property type="match status" value="1"/>
</dbReference>
<comment type="cofactor">
    <cofactor evidence="2">
        <name>Mg(2+)</name>
        <dbReference type="ChEBI" id="CHEBI:18420"/>
    </cofactor>
</comment>
<dbReference type="GO" id="GO:0046872">
    <property type="term" value="F:metal ion binding"/>
    <property type="evidence" value="ECO:0007669"/>
    <property type="project" value="UniProtKB-KW"/>
</dbReference>
<evidence type="ECO:0000256" key="1">
    <source>
        <dbReference type="ARBA" id="ARBA00000830"/>
    </source>
</evidence>
<evidence type="ECO:0000256" key="5">
    <source>
        <dbReference type="ARBA" id="ARBA00013078"/>
    </source>
</evidence>
<dbReference type="GO" id="GO:0008967">
    <property type="term" value="F:phosphoglycolate phosphatase activity"/>
    <property type="evidence" value="ECO:0007669"/>
    <property type="project" value="UniProtKB-EC"/>
</dbReference>
<evidence type="ECO:0000313" key="8">
    <source>
        <dbReference type="EMBL" id="VTR02836.1"/>
    </source>
</evidence>
<keyword evidence="8" id="KW-0378">Hydrolase</keyword>
<dbReference type="InterPro" id="IPR023198">
    <property type="entry name" value="PGP-like_dom2"/>
</dbReference>
<gene>
    <name evidence="8" type="primary">gph_1</name>
    <name evidence="8" type="ORF">NCTC10696_04037</name>
</gene>
<dbReference type="AlphaFoldDB" id="A0AAX3IE96"/>
<dbReference type="RefSeq" id="WP_057022152.1">
    <property type="nucleotide sequence ID" value="NZ_CBCSGQ010000036.1"/>
</dbReference>
<protein>
    <recommendedName>
        <fullName evidence="5">phosphoglycolate phosphatase</fullName>
        <ecNumber evidence="5">3.1.3.18</ecNumber>
    </recommendedName>
</protein>
<dbReference type="Pfam" id="PF13419">
    <property type="entry name" value="HAD_2"/>
    <property type="match status" value="1"/>
</dbReference>
<dbReference type="PANTHER" id="PTHR43434">
    <property type="entry name" value="PHOSPHOGLYCOLATE PHOSPHATASE"/>
    <property type="match status" value="1"/>
</dbReference>
<sequence>MNIIFDLDGTLIDSKPRLHQLFQHLVPESKLSFSEYWELKFAGHSNETIVSDRFGFNARAVTEFRRDWMALIESPSFLERDVNFTGMHEALDELKESARLYVCTARQFVNPVHVQLEALNLLGYFDEVMVTEQRNTKEFLIAQKVSNLTSHDWVVGDTGKDVQVGMALGVNTCAVLTGFMTADALSRYSPKIILESVIEFKL</sequence>
<evidence type="ECO:0000256" key="3">
    <source>
        <dbReference type="ARBA" id="ARBA00004818"/>
    </source>
</evidence>
<keyword evidence="6" id="KW-0479">Metal-binding</keyword>
<dbReference type="SFLD" id="SFLDG01129">
    <property type="entry name" value="C1.5:_HAD__Beta-PGM__Phosphata"/>
    <property type="match status" value="1"/>
</dbReference>
<accession>A0AAX3IE96</accession>
<dbReference type="EMBL" id="LR590482">
    <property type="protein sequence ID" value="VTR02836.1"/>
    <property type="molecule type" value="Genomic_DNA"/>
</dbReference>
<comment type="pathway">
    <text evidence="3">Organic acid metabolism; glycolate biosynthesis; glycolate from 2-phosphoglycolate: step 1/1.</text>
</comment>
<dbReference type="PANTHER" id="PTHR43434:SF1">
    <property type="entry name" value="PHOSPHOGLYCOLATE PHOSPHATASE"/>
    <property type="match status" value="1"/>
</dbReference>
<evidence type="ECO:0000256" key="4">
    <source>
        <dbReference type="ARBA" id="ARBA00006171"/>
    </source>
</evidence>